<keyword evidence="10" id="KW-1185">Reference proteome</keyword>
<reference evidence="10" key="1">
    <citation type="submission" date="2016-10" db="EMBL/GenBank/DDBJ databases">
        <authorList>
            <person name="Varghese N."/>
            <person name="Submissions S."/>
        </authorList>
    </citation>
    <scope>NUCLEOTIDE SEQUENCE [LARGE SCALE GENOMIC DNA]</scope>
    <source>
        <strain evidence="10">DSM 123</strain>
    </source>
</reference>
<dbReference type="GO" id="GO:0022857">
    <property type="term" value="F:transmembrane transporter activity"/>
    <property type="evidence" value="ECO:0007669"/>
    <property type="project" value="InterPro"/>
</dbReference>
<sequence length="354" mass="36968">MRRLKTFSKALVTDVASQRITPVVIGLAAVLAFVVVIAAGTGPYPIAPGEVIAAMLDRLAGGRDDGQAAIVLFQVRLPRIAAAICVGAALAAAGAAYQCLFRNPLVSPDILGVSHGAGFGAVIGILFGFPIAVIELMGFVTGSLTVVLVSALAWSLRERGDILMLVLAGIVVGAIAAAAISLVKIVADPYSQLPMITYWLLGSLASIRPEDLAVVIPTVAIGLVPLFLLRWRIAVLSLGDDDARALGVDARRTRQVVIAAATLITASVVAVSGVIGWVGLMVPHLARLLVGPRFDRLLPVSILLGAAFMVVVDTLARTVARIEIPIGVLTALVGGGLFVWLITRHGTRALWRRE</sequence>
<dbReference type="PANTHER" id="PTHR30472">
    <property type="entry name" value="FERRIC ENTEROBACTIN TRANSPORT SYSTEM PERMEASE PROTEIN"/>
    <property type="match status" value="1"/>
</dbReference>
<feature type="transmembrane region" description="Helical" evidence="8">
    <location>
        <begin position="214"/>
        <end position="236"/>
    </location>
</feature>
<keyword evidence="5 8" id="KW-0812">Transmembrane</keyword>
<evidence type="ECO:0000256" key="8">
    <source>
        <dbReference type="SAM" id="Phobius"/>
    </source>
</evidence>
<dbReference type="Pfam" id="PF01032">
    <property type="entry name" value="FecCD"/>
    <property type="match status" value="1"/>
</dbReference>
<dbReference type="GO" id="GO:0005886">
    <property type="term" value="C:plasma membrane"/>
    <property type="evidence" value="ECO:0007669"/>
    <property type="project" value="UniProtKB-SubCell"/>
</dbReference>
<evidence type="ECO:0000256" key="5">
    <source>
        <dbReference type="ARBA" id="ARBA00022692"/>
    </source>
</evidence>
<feature type="transmembrane region" description="Helical" evidence="8">
    <location>
        <begin position="80"/>
        <end position="101"/>
    </location>
</feature>
<evidence type="ECO:0000256" key="2">
    <source>
        <dbReference type="ARBA" id="ARBA00007935"/>
    </source>
</evidence>
<gene>
    <name evidence="9" type="ORF">SAMN05444123_110110</name>
</gene>
<dbReference type="InterPro" id="IPR000522">
    <property type="entry name" value="ABC_transptr_permease_BtuC"/>
</dbReference>
<comment type="similarity">
    <text evidence="2">Belongs to the binding-protein-dependent transport system permease family. FecCD subfamily.</text>
</comment>
<evidence type="ECO:0000256" key="4">
    <source>
        <dbReference type="ARBA" id="ARBA00022475"/>
    </source>
</evidence>
<accession>A0A1H8W0Z1</accession>
<evidence type="ECO:0000313" key="9">
    <source>
        <dbReference type="EMBL" id="SEP21311.1"/>
    </source>
</evidence>
<dbReference type="AlphaFoldDB" id="A0A1H8W0Z1"/>
<dbReference type="CDD" id="cd06550">
    <property type="entry name" value="TM_ABC_iron-siderophores_like"/>
    <property type="match status" value="1"/>
</dbReference>
<feature type="transmembrane region" description="Helical" evidence="8">
    <location>
        <begin position="324"/>
        <end position="343"/>
    </location>
</feature>
<dbReference type="FunFam" id="1.10.3470.10:FF:000001">
    <property type="entry name" value="Vitamin B12 ABC transporter permease BtuC"/>
    <property type="match status" value="1"/>
</dbReference>
<evidence type="ECO:0000256" key="1">
    <source>
        <dbReference type="ARBA" id="ARBA00004651"/>
    </source>
</evidence>
<feature type="transmembrane region" description="Helical" evidence="8">
    <location>
        <begin position="113"/>
        <end position="133"/>
    </location>
</feature>
<keyword evidence="4" id="KW-1003">Cell membrane</keyword>
<keyword evidence="6 8" id="KW-1133">Transmembrane helix</keyword>
<dbReference type="Proteomes" id="UP000199615">
    <property type="component" value="Unassembled WGS sequence"/>
</dbReference>
<feature type="transmembrane region" description="Helical" evidence="8">
    <location>
        <begin position="163"/>
        <end position="183"/>
    </location>
</feature>
<keyword evidence="3" id="KW-0813">Transport</keyword>
<dbReference type="PANTHER" id="PTHR30472:SF70">
    <property type="entry name" value="MOLYBDATE IMPORT SYSTEM PERMEASE PROTEIN MOLB"/>
    <property type="match status" value="1"/>
</dbReference>
<evidence type="ECO:0000256" key="7">
    <source>
        <dbReference type="ARBA" id="ARBA00023136"/>
    </source>
</evidence>
<dbReference type="SUPFAM" id="SSF81345">
    <property type="entry name" value="ABC transporter involved in vitamin B12 uptake, BtuC"/>
    <property type="match status" value="1"/>
</dbReference>
<proteinExistence type="inferred from homology"/>
<evidence type="ECO:0000256" key="3">
    <source>
        <dbReference type="ARBA" id="ARBA00022448"/>
    </source>
</evidence>
<feature type="transmembrane region" description="Helical" evidence="8">
    <location>
        <begin position="294"/>
        <end position="312"/>
    </location>
</feature>
<comment type="subcellular location">
    <subcellularLocation>
        <location evidence="1">Cell membrane</location>
        <topology evidence="1">Multi-pass membrane protein</topology>
    </subcellularLocation>
</comment>
<feature type="transmembrane region" description="Helical" evidence="8">
    <location>
        <begin position="256"/>
        <end position="282"/>
    </location>
</feature>
<feature type="transmembrane region" description="Helical" evidence="8">
    <location>
        <begin position="20"/>
        <end position="40"/>
    </location>
</feature>
<protein>
    <submittedName>
        <fullName evidence="9">Iron complex transport system permease protein</fullName>
    </submittedName>
</protein>
<evidence type="ECO:0000256" key="6">
    <source>
        <dbReference type="ARBA" id="ARBA00022989"/>
    </source>
</evidence>
<dbReference type="Gene3D" id="1.10.3470.10">
    <property type="entry name" value="ABC transporter involved in vitamin B12 uptake, BtuC"/>
    <property type="match status" value="1"/>
</dbReference>
<organism evidence="9 10">
    <name type="scientific">Rhodopseudomonas pseudopalustris</name>
    <dbReference type="NCBI Taxonomy" id="1513892"/>
    <lineage>
        <taxon>Bacteria</taxon>
        <taxon>Pseudomonadati</taxon>
        <taxon>Pseudomonadota</taxon>
        <taxon>Alphaproteobacteria</taxon>
        <taxon>Hyphomicrobiales</taxon>
        <taxon>Nitrobacteraceae</taxon>
        <taxon>Rhodopseudomonas</taxon>
    </lineage>
</organism>
<keyword evidence="7 8" id="KW-0472">Membrane</keyword>
<name>A0A1H8W0Z1_9BRAD</name>
<dbReference type="EMBL" id="FODT01000010">
    <property type="protein sequence ID" value="SEP21311.1"/>
    <property type="molecule type" value="Genomic_DNA"/>
</dbReference>
<evidence type="ECO:0000313" key="10">
    <source>
        <dbReference type="Proteomes" id="UP000199615"/>
    </source>
</evidence>
<dbReference type="GO" id="GO:0033214">
    <property type="term" value="P:siderophore-iron import into cell"/>
    <property type="evidence" value="ECO:0007669"/>
    <property type="project" value="TreeGrafter"/>
</dbReference>
<feature type="transmembrane region" description="Helical" evidence="8">
    <location>
        <begin position="139"/>
        <end position="156"/>
    </location>
</feature>
<dbReference type="InterPro" id="IPR037294">
    <property type="entry name" value="ABC_BtuC-like"/>
</dbReference>